<dbReference type="Gene3D" id="3.40.630.30">
    <property type="match status" value="1"/>
</dbReference>
<gene>
    <name evidence="3" type="ORF">E5162_13945</name>
</gene>
<dbReference type="SUPFAM" id="SSF55729">
    <property type="entry name" value="Acyl-CoA N-acyltransferases (Nat)"/>
    <property type="match status" value="1"/>
</dbReference>
<accession>A0A4S2H7D3</accession>
<feature type="compositionally biased region" description="Polar residues" evidence="1">
    <location>
        <begin position="1"/>
        <end position="11"/>
    </location>
</feature>
<dbReference type="InterPro" id="IPR050276">
    <property type="entry name" value="MshD_Acetyltransferase"/>
</dbReference>
<keyword evidence="3" id="KW-0808">Transferase</keyword>
<protein>
    <submittedName>
        <fullName evidence="3">GNAT family N-acetyltransferase</fullName>
    </submittedName>
</protein>
<organism evidence="3 4">
    <name type="scientific">Marinicauda pacifica</name>
    <dbReference type="NCBI Taxonomy" id="1133559"/>
    <lineage>
        <taxon>Bacteria</taxon>
        <taxon>Pseudomonadati</taxon>
        <taxon>Pseudomonadota</taxon>
        <taxon>Alphaproteobacteria</taxon>
        <taxon>Maricaulales</taxon>
        <taxon>Maricaulaceae</taxon>
        <taxon>Marinicauda</taxon>
    </lineage>
</organism>
<dbReference type="EMBL" id="SRXV01000005">
    <property type="protein sequence ID" value="TGY91717.1"/>
    <property type="molecule type" value="Genomic_DNA"/>
</dbReference>
<evidence type="ECO:0000259" key="2">
    <source>
        <dbReference type="PROSITE" id="PS51186"/>
    </source>
</evidence>
<name>A0A4S2H7D3_9PROT</name>
<dbReference type="PANTHER" id="PTHR43617:SF33">
    <property type="entry name" value="SPORE COAT POLYSACCHARIDE BIOSYNTHESIS PROTEIN SPSD"/>
    <property type="match status" value="1"/>
</dbReference>
<reference evidence="3 4" key="1">
    <citation type="journal article" date="2013" name="Int. J. Syst. Evol. Microbiol.">
        <title>Marinicauda pacifica gen. nov., sp. nov., a prosthecate alphaproteobacterium of the family Hyphomonadaceae isolated from deep seawater.</title>
        <authorList>
            <person name="Zhang X.Y."/>
            <person name="Li G.W."/>
            <person name="Wang C.S."/>
            <person name="Zhang Y.J."/>
            <person name="Xu X.W."/>
            <person name="Li H."/>
            <person name="Liu A."/>
            <person name="Liu C."/>
            <person name="Xie B.B."/>
            <person name="Qin Q.L."/>
            <person name="Xu Z."/>
            <person name="Chen X.L."/>
            <person name="Zhou B.C."/>
            <person name="Zhang Y.Z."/>
        </authorList>
    </citation>
    <scope>NUCLEOTIDE SEQUENCE [LARGE SCALE GENOMIC DNA]</scope>
    <source>
        <strain evidence="3 4">P-1 km-3</strain>
    </source>
</reference>
<dbReference type="AlphaFoldDB" id="A0A4S2H7D3"/>
<keyword evidence="4" id="KW-1185">Reference proteome</keyword>
<dbReference type="PROSITE" id="PS51186">
    <property type="entry name" value="GNAT"/>
    <property type="match status" value="1"/>
</dbReference>
<feature type="domain" description="N-acetyltransferase" evidence="2">
    <location>
        <begin position="16"/>
        <end position="166"/>
    </location>
</feature>
<evidence type="ECO:0000313" key="3">
    <source>
        <dbReference type="EMBL" id="TGY91717.1"/>
    </source>
</evidence>
<comment type="caution">
    <text evidence="3">The sequence shown here is derived from an EMBL/GenBank/DDBJ whole genome shotgun (WGS) entry which is preliminary data.</text>
</comment>
<evidence type="ECO:0000256" key="1">
    <source>
        <dbReference type="SAM" id="MobiDB-lite"/>
    </source>
</evidence>
<sequence length="173" mass="19263">MSRPLTSNPHAPSSPIRIRPAGPADLDEIDALERGAFAQDRFARRNLRRLLTRSSALVLLAERAGEHGPERVGYALILYRRNATVARLYSIAVDETARGQGIGPALVAEAARHAAQRGCRRLRLEVRRSNGAAQRSYERSAFRRTGIRPAYYDDGEDAVIMETEIAMREHTQS</sequence>
<dbReference type="Proteomes" id="UP000305451">
    <property type="component" value="Unassembled WGS sequence"/>
</dbReference>
<proteinExistence type="predicted"/>
<dbReference type="InterPro" id="IPR000182">
    <property type="entry name" value="GNAT_dom"/>
</dbReference>
<dbReference type="Pfam" id="PF00583">
    <property type="entry name" value="Acetyltransf_1"/>
    <property type="match status" value="1"/>
</dbReference>
<dbReference type="CDD" id="cd04301">
    <property type="entry name" value="NAT_SF"/>
    <property type="match status" value="1"/>
</dbReference>
<feature type="region of interest" description="Disordered" evidence="1">
    <location>
        <begin position="1"/>
        <end position="22"/>
    </location>
</feature>
<dbReference type="GO" id="GO:0016747">
    <property type="term" value="F:acyltransferase activity, transferring groups other than amino-acyl groups"/>
    <property type="evidence" value="ECO:0007669"/>
    <property type="project" value="InterPro"/>
</dbReference>
<evidence type="ECO:0000313" key="4">
    <source>
        <dbReference type="Proteomes" id="UP000305451"/>
    </source>
</evidence>
<dbReference type="InterPro" id="IPR016181">
    <property type="entry name" value="Acyl_CoA_acyltransferase"/>
</dbReference>
<dbReference type="PANTHER" id="PTHR43617">
    <property type="entry name" value="L-AMINO ACID N-ACETYLTRANSFERASE"/>
    <property type="match status" value="1"/>
</dbReference>